<dbReference type="Gene3D" id="3.30.70.1290">
    <property type="entry name" value="Transposase IS200-like"/>
    <property type="match status" value="1"/>
</dbReference>
<dbReference type="InterPro" id="IPR002686">
    <property type="entry name" value="Transposase_17"/>
</dbReference>
<reference evidence="2 3" key="1">
    <citation type="journal article" date="2016" name="Nat. Commun.">
        <title>Thousands of microbial genomes shed light on interconnected biogeochemical processes in an aquifer system.</title>
        <authorList>
            <person name="Anantharaman K."/>
            <person name="Brown C.T."/>
            <person name="Hug L.A."/>
            <person name="Sharon I."/>
            <person name="Castelle C.J."/>
            <person name="Probst A.J."/>
            <person name="Thomas B.C."/>
            <person name="Singh A."/>
            <person name="Wilkins M.J."/>
            <person name="Karaoz U."/>
            <person name="Brodie E.L."/>
            <person name="Williams K.H."/>
            <person name="Hubbard S.S."/>
            <person name="Banfield J.F."/>
        </authorList>
    </citation>
    <scope>NUCLEOTIDE SEQUENCE [LARGE SCALE GENOMIC DNA]</scope>
</reference>
<evidence type="ECO:0000313" key="2">
    <source>
        <dbReference type="EMBL" id="OGN33136.1"/>
    </source>
</evidence>
<evidence type="ECO:0000259" key="1">
    <source>
        <dbReference type="SMART" id="SM01321"/>
    </source>
</evidence>
<dbReference type="GO" id="GO:0003677">
    <property type="term" value="F:DNA binding"/>
    <property type="evidence" value="ECO:0007669"/>
    <property type="project" value="InterPro"/>
</dbReference>
<protein>
    <recommendedName>
        <fullName evidence="1">Transposase IS200-like domain-containing protein</fullName>
    </recommendedName>
</protein>
<name>A0A1F8H857_9BACT</name>
<feature type="domain" description="Transposase IS200-like" evidence="1">
    <location>
        <begin position="9"/>
        <end position="144"/>
    </location>
</feature>
<dbReference type="AlphaFoldDB" id="A0A1F8H857"/>
<gene>
    <name evidence="2" type="ORF">A3I39_02585</name>
</gene>
<dbReference type="PANTHER" id="PTHR34322:SF2">
    <property type="entry name" value="TRANSPOSASE IS200-LIKE DOMAIN-CONTAINING PROTEIN"/>
    <property type="match status" value="1"/>
</dbReference>
<dbReference type="PANTHER" id="PTHR34322">
    <property type="entry name" value="TRANSPOSASE, Y1_TNP DOMAIN-CONTAINING"/>
    <property type="match status" value="1"/>
</dbReference>
<evidence type="ECO:0000313" key="3">
    <source>
        <dbReference type="Proteomes" id="UP000178155"/>
    </source>
</evidence>
<proteinExistence type="predicted"/>
<dbReference type="Pfam" id="PF01797">
    <property type="entry name" value="Y1_Tnp"/>
    <property type="match status" value="1"/>
</dbReference>
<dbReference type="GO" id="GO:0004803">
    <property type="term" value="F:transposase activity"/>
    <property type="evidence" value="ECO:0007669"/>
    <property type="project" value="InterPro"/>
</dbReference>
<dbReference type="InterPro" id="IPR036515">
    <property type="entry name" value="Transposase_17_sf"/>
</dbReference>
<dbReference type="Proteomes" id="UP000178155">
    <property type="component" value="Unassembled WGS sequence"/>
</dbReference>
<comment type="caution">
    <text evidence="2">The sequence shown here is derived from an EMBL/GenBank/DDBJ whole genome shotgun (WGS) entry which is preliminary data.</text>
</comment>
<accession>A0A1F8H857</accession>
<dbReference type="EMBL" id="MGKW01000037">
    <property type="protein sequence ID" value="OGN33136.1"/>
    <property type="molecule type" value="Genomic_DNA"/>
</dbReference>
<organism evidence="2 3">
    <name type="scientific">Candidatus Yanofskybacteria bacterium RIFCSPLOWO2_02_FULL_47_9b</name>
    <dbReference type="NCBI Taxonomy" id="1802708"/>
    <lineage>
        <taxon>Bacteria</taxon>
        <taxon>Candidatus Yanofskyibacteriota</taxon>
    </lineage>
</organism>
<sequence>MGNRKETFANGEYYHICNRGIEGRNIVMDKRDADRFVVCLAEFNTVEPVGSLYLLSFEIKKGKSKKKLVDIVAYCLNPNHFHIILRQKVDGGISEFVKRLSGGHAWYFNKKHKRKGPLFQGHFRAKHITNNNHLLHASVYVNLNDLVHQLSGETAKLVRSSWNQYERKVQGICSPNAIVSQFKTRKDYLEFAKDALAGMIEKRAKYKELKEILLEE</sequence>
<dbReference type="GO" id="GO:0006313">
    <property type="term" value="P:DNA transposition"/>
    <property type="evidence" value="ECO:0007669"/>
    <property type="project" value="InterPro"/>
</dbReference>
<dbReference type="SUPFAM" id="SSF143422">
    <property type="entry name" value="Transposase IS200-like"/>
    <property type="match status" value="1"/>
</dbReference>
<dbReference type="SMART" id="SM01321">
    <property type="entry name" value="Y1_Tnp"/>
    <property type="match status" value="1"/>
</dbReference>